<evidence type="ECO:0000313" key="4">
    <source>
        <dbReference type="Proteomes" id="UP000887540"/>
    </source>
</evidence>
<feature type="repeat" description="HEAT" evidence="2">
    <location>
        <begin position="225"/>
        <end position="259"/>
    </location>
</feature>
<feature type="compositionally biased region" description="Basic and acidic residues" evidence="3">
    <location>
        <begin position="681"/>
        <end position="702"/>
    </location>
</feature>
<keyword evidence="4" id="KW-1185">Reference proteome</keyword>
<name>A0A914DD64_9BILA</name>
<dbReference type="PANTHER" id="PTHR21467:SF0">
    <property type="entry name" value="SERINE_THREONINE-PROTEIN PHOSPHATASE 4 REGULATORY SUBUNIT 4"/>
    <property type="match status" value="1"/>
</dbReference>
<accession>A0A914DD64</accession>
<dbReference type="InterPro" id="IPR011989">
    <property type="entry name" value="ARM-like"/>
</dbReference>
<evidence type="ECO:0000256" key="1">
    <source>
        <dbReference type="ARBA" id="ARBA00022737"/>
    </source>
</evidence>
<dbReference type="InterPro" id="IPR016024">
    <property type="entry name" value="ARM-type_fold"/>
</dbReference>
<dbReference type="GO" id="GO:0019888">
    <property type="term" value="F:protein phosphatase regulator activity"/>
    <property type="evidence" value="ECO:0007669"/>
    <property type="project" value="TreeGrafter"/>
</dbReference>
<evidence type="ECO:0000256" key="2">
    <source>
        <dbReference type="PROSITE-ProRule" id="PRU00103"/>
    </source>
</evidence>
<dbReference type="GO" id="GO:0008287">
    <property type="term" value="C:protein serine/threonine phosphatase complex"/>
    <property type="evidence" value="ECO:0007669"/>
    <property type="project" value="TreeGrafter"/>
</dbReference>
<dbReference type="PANTHER" id="PTHR21467">
    <property type="entry name" value="PROTEIN PHOSPHATASE 4 REGULATORY SUBUNIT 4 PPP4R4"/>
    <property type="match status" value="1"/>
</dbReference>
<dbReference type="PROSITE" id="PS50077">
    <property type="entry name" value="HEAT_REPEAT"/>
    <property type="match status" value="2"/>
</dbReference>
<dbReference type="SUPFAM" id="SSF48371">
    <property type="entry name" value="ARM repeat"/>
    <property type="match status" value="1"/>
</dbReference>
<reference evidence="5" key="1">
    <citation type="submission" date="2022-11" db="UniProtKB">
        <authorList>
            <consortium name="WormBaseParasite"/>
        </authorList>
    </citation>
    <scope>IDENTIFICATION</scope>
</reference>
<evidence type="ECO:0000313" key="5">
    <source>
        <dbReference type="WBParaSite" id="ACRNAN_scaffold240.g25781.t1"/>
    </source>
</evidence>
<dbReference type="Proteomes" id="UP000887540">
    <property type="component" value="Unplaced"/>
</dbReference>
<sequence length="944" mass="105361">MNEDITTDAVVSLKATNELVVNEVIPGDEAEDEPEPDISHTKNSLPWESLFAAAEEMDLDNAIETAIKTLKNGKEVGKLSVIRTLADLLDSDGEDCIQKIFPLVQEVLAEESSNLDLHCEAAVVFKNIIKDKRWENRFSGLSEKLLNFILQNVENQRENVTAAAWLETLSEIADAIPIQAVTDLIVPLVVSQAEPTKRVQRRVIATRLLEKLCSIVPVECVKKDLAPCAQMLCQDPSAAVRTSVAQRLSMIADSLKNSTDCVSLLLPCLIELCKDDDPGVREAILNTIAVCLPYFTKESRKSVVIPLIRKCTEQALFLKDTSLTVVAKQIGPWLDSVKEILSQQELKWFLDTYCRLVDISMGDSDKISALLCTACRRMCAYNFPCFAMVYGKESFNEKLMPILDRFCTDGDDEVRSTISSGFHEIIQMRPDEPALVGPFIELIRGGAPEVVQQMTGNLHKTLPPLYECIKKYTGTVNVKISRIQLDRILIGCNRLLRGTGSWRSHESYLNNIACIRHLIPFHDLYVSFLPMLKQEVLTVRALPCRIAASQTLLLMMREFPMEKNRNTVIEFFTTTIGSHESCNRRRLLLDVVPIVLQHFSREFFKQHFLEAVLKLAHDKISNIRLHLCRILPQIKQHLVFPDDEALISNLEKVIRERLAQEKNVFDRQLIQQHACELSRAETANKDNKENKRKLSEERKLWTEVEPATVESPDKVEELPSQQKTLERKGSAKRLTGDLAAKSTKPPSGTPRSADTSAERPPTGWRTARPEKPKVAVVRPQPQIVITQRSPSPMPPKPEERRSKLPLSTAKYRSPSSGSTPTITNNSHSTRSSTPVVNDSNLHKYRTSASSETTSRNLSSSSANSPSGLRRSATTSAMNTGVMSRSASSSYNSSSGSSTPTGPHALMTSRSMSNIRRPYGLMKVQSSSAIERKPPSLSIRVVGMS</sequence>
<protein>
    <submittedName>
        <fullName evidence="5">Serine/threonine-protein phosphatase 4 regulatory subunit 4</fullName>
    </submittedName>
</protein>
<feature type="compositionally biased region" description="Low complexity" evidence="3">
    <location>
        <begin position="847"/>
        <end position="871"/>
    </location>
</feature>
<dbReference type="InterPro" id="IPR000357">
    <property type="entry name" value="HEAT"/>
</dbReference>
<feature type="compositionally biased region" description="Polar residues" evidence="3">
    <location>
        <begin position="744"/>
        <end position="755"/>
    </location>
</feature>
<dbReference type="WBParaSite" id="ACRNAN_scaffold240.g25781.t1">
    <property type="protein sequence ID" value="ACRNAN_scaffold240.g25781.t1"/>
    <property type="gene ID" value="ACRNAN_scaffold240.g25781"/>
</dbReference>
<feature type="repeat" description="HEAT" evidence="2">
    <location>
        <begin position="265"/>
        <end position="302"/>
    </location>
</feature>
<organism evidence="4 5">
    <name type="scientific">Acrobeloides nanus</name>
    <dbReference type="NCBI Taxonomy" id="290746"/>
    <lineage>
        <taxon>Eukaryota</taxon>
        <taxon>Metazoa</taxon>
        <taxon>Ecdysozoa</taxon>
        <taxon>Nematoda</taxon>
        <taxon>Chromadorea</taxon>
        <taxon>Rhabditida</taxon>
        <taxon>Tylenchina</taxon>
        <taxon>Cephalobomorpha</taxon>
        <taxon>Cephaloboidea</taxon>
        <taxon>Cephalobidae</taxon>
        <taxon>Acrobeloides</taxon>
    </lineage>
</organism>
<evidence type="ECO:0000256" key="3">
    <source>
        <dbReference type="SAM" id="MobiDB-lite"/>
    </source>
</evidence>
<feature type="region of interest" description="Disordered" evidence="3">
    <location>
        <begin position="681"/>
        <end position="944"/>
    </location>
</feature>
<feature type="compositionally biased region" description="Polar residues" evidence="3">
    <location>
        <begin position="813"/>
        <end position="839"/>
    </location>
</feature>
<feature type="compositionally biased region" description="Low complexity" evidence="3">
    <location>
        <begin position="883"/>
        <end position="897"/>
    </location>
</feature>
<dbReference type="AlphaFoldDB" id="A0A914DD64"/>
<dbReference type="Gene3D" id="1.25.10.10">
    <property type="entry name" value="Leucine-rich Repeat Variant"/>
    <property type="match status" value="1"/>
</dbReference>
<dbReference type="InterPro" id="IPR021133">
    <property type="entry name" value="HEAT_type_2"/>
</dbReference>
<dbReference type="Pfam" id="PF02985">
    <property type="entry name" value="HEAT"/>
    <property type="match status" value="1"/>
</dbReference>
<proteinExistence type="predicted"/>
<feature type="compositionally biased region" description="Polar residues" evidence="3">
    <location>
        <begin position="872"/>
        <end position="882"/>
    </location>
</feature>
<keyword evidence="1" id="KW-0677">Repeat</keyword>
<dbReference type="GO" id="GO:0005829">
    <property type="term" value="C:cytosol"/>
    <property type="evidence" value="ECO:0007669"/>
    <property type="project" value="TreeGrafter"/>
</dbReference>
<dbReference type="InterPro" id="IPR039918">
    <property type="entry name" value="PPP4R4"/>
</dbReference>